<evidence type="ECO:0000256" key="1">
    <source>
        <dbReference type="ARBA" id="ARBA00006484"/>
    </source>
</evidence>
<dbReference type="AlphaFoldDB" id="A0AAJ5X3L0"/>
<evidence type="ECO:0000256" key="3">
    <source>
        <dbReference type="RuleBase" id="RU000363"/>
    </source>
</evidence>
<name>A0AAJ5X3L0_9CAUL</name>
<accession>A0AAJ5X3L0</accession>
<dbReference type="PANTHER" id="PTHR44196:SF1">
    <property type="entry name" value="DEHYDROGENASE_REDUCTASE SDR FAMILY MEMBER 7B"/>
    <property type="match status" value="1"/>
</dbReference>
<dbReference type="Pfam" id="PF00106">
    <property type="entry name" value="adh_short"/>
    <property type="match status" value="1"/>
</dbReference>
<dbReference type="PROSITE" id="PS00061">
    <property type="entry name" value="ADH_SHORT"/>
    <property type="match status" value="1"/>
</dbReference>
<dbReference type="PRINTS" id="PR00080">
    <property type="entry name" value="SDRFAMILY"/>
</dbReference>
<organism evidence="4 5">
    <name type="scientific">Candidatus Brevundimonas colombiensis</name>
    <dbReference type="NCBI Taxonomy" id="3121376"/>
    <lineage>
        <taxon>Bacteria</taxon>
        <taxon>Pseudomonadati</taxon>
        <taxon>Pseudomonadota</taxon>
        <taxon>Alphaproteobacteria</taxon>
        <taxon>Caulobacterales</taxon>
        <taxon>Caulobacteraceae</taxon>
        <taxon>Brevundimonas</taxon>
    </lineage>
</organism>
<proteinExistence type="inferred from homology"/>
<protein>
    <submittedName>
        <fullName evidence="4">SDR family NAD(P)-dependent oxidoreductase</fullName>
    </submittedName>
</protein>
<dbReference type="Gene3D" id="3.40.50.720">
    <property type="entry name" value="NAD(P)-binding Rossmann-like Domain"/>
    <property type="match status" value="1"/>
</dbReference>
<sequence>MKPIFAEFGRVDILCNNAGVTMRPFRAIWEADIRDYRWMMEINYFGVVHGVLAFLPRMMTQTGHRHIVNTSSMVTLEEVPGHAMYGASKGAVDAFSDALRAELKDHAQDIGVTILYPGYVPTRIGTSERLRDAADRSDARGVTPYPFTLPPRAHNAPVAAESVGAMVIEAIEQNRPYCLTHPAPVDTLSRRLEDWRAGHNPSLVQAEGPGDTNKADA</sequence>
<reference evidence="4" key="1">
    <citation type="submission" date="2023-03" db="EMBL/GenBank/DDBJ databases">
        <title>Andean soil-derived lignocellulolytic bacterial consortium as a source of novel taxa and putative plastic-active enzymes.</title>
        <authorList>
            <person name="Diaz-Garcia L."/>
            <person name="Chuvochina M."/>
            <person name="Feuerriegel G."/>
            <person name="Bunk B."/>
            <person name="Sproer C."/>
            <person name="Streit W.R."/>
            <person name="Rodriguez L.M."/>
            <person name="Overmann J."/>
            <person name="Jimenez D.J."/>
        </authorList>
    </citation>
    <scope>NUCLEOTIDE SEQUENCE</scope>
    <source>
        <strain evidence="4">MAG 833</strain>
    </source>
</reference>
<evidence type="ECO:0000313" key="4">
    <source>
        <dbReference type="EMBL" id="WEK41472.1"/>
    </source>
</evidence>
<dbReference type="GO" id="GO:0016020">
    <property type="term" value="C:membrane"/>
    <property type="evidence" value="ECO:0007669"/>
    <property type="project" value="TreeGrafter"/>
</dbReference>
<comment type="similarity">
    <text evidence="1 3">Belongs to the short-chain dehydrogenases/reductases (SDR) family.</text>
</comment>
<dbReference type="Proteomes" id="UP001213664">
    <property type="component" value="Chromosome"/>
</dbReference>
<dbReference type="PANTHER" id="PTHR44196">
    <property type="entry name" value="DEHYDROGENASE/REDUCTASE SDR FAMILY MEMBER 7B"/>
    <property type="match status" value="1"/>
</dbReference>
<dbReference type="InterPro" id="IPR002347">
    <property type="entry name" value="SDR_fam"/>
</dbReference>
<dbReference type="InterPro" id="IPR036291">
    <property type="entry name" value="NAD(P)-bd_dom_sf"/>
</dbReference>
<evidence type="ECO:0000313" key="5">
    <source>
        <dbReference type="Proteomes" id="UP001213664"/>
    </source>
</evidence>
<dbReference type="EMBL" id="CP119326">
    <property type="protein sequence ID" value="WEK41472.1"/>
    <property type="molecule type" value="Genomic_DNA"/>
</dbReference>
<dbReference type="SUPFAM" id="SSF51735">
    <property type="entry name" value="NAD(P)-binding Rossmann-fold domains"/>
    <property type="match status" value="1"/>
</dbReference>
<dbReference type="InterPro" id="IPR020904">
    <property type="entry name" value="Sc_DH/Rdtase_CS"/>
</dbReference>
<evidence type="ECO:0000256" key="2">
    <source>
        <dbReference type="ARBA" id="ARBA00023002"/>
    </source>
</evidence>
<dbReference type="PRINTS" id="PR00081">
    <property type="entry name" value="GDHRDH"/>
</dbReference>
<keyword evidence="2" id="KW-0560">Oxidoreductase</keyword>
<gene>
    <name evidence="4" type="ORF">P0Y50_07670</name>
</gene>
<dbReference type="CDD" id="cd05233">
    <property type="entry name" value="SDR_c"/>
    <property type="match status" value="1"/>
</dbReference>
<dbReference type="GO" id="GO:0016491">
    <property type="term" value="F:oxidoreductase activity"/>
    <property type="evidence" value="ECO:0007669"/>
    <property type="project" value="UniProtKB-KW"/>
</dbReference>